<feature type="domain" description="Methyltransferase FkbM" evidence="1">
    <location>
        <begin position="115"/>
        <end position="194"/>
    </location>
</feature>
<dbReference type="SUPFAM" id="SSF53335">
    <property type="entry name" value="S-adenosyl-L-methionine-dependent methyltransferases"/>
    <property type="match status" value="1"/>
</dbReference>
<dbReference type="Proteomes" id="UP000604046">
    <property type="component" value="Unassembled WGS sequence"/>
</dbReference>
<name>A0A812J863_9DINO</name>
<keyword evidence="3" id="KW-1185">Reference proteome</keyword>
<dbReference type="EMBL" id="CAJNDS010000336">
    <property type="protein sequence ID" value="CAE7194015.1"/>
    <property type="molecule type" value="Genomic_DNA"/>
</dbReference>
<dbReference type="InterPro" id="IPR052514">
    <property type="entry name" value="SAM-dependent_MTase"/>
</dbReference>
<protein>
    <recommendedName>
        <fullName evidence="1">Methyltransferase FkbM domain-containing protein</fullName>
    </recommendedName>
</protein>
<reference evidence="2" key="1">
    <citation type="submission" date="2021-02" db="EMBL/GenBank/DDBJ databases">
        <authorList>
            <person name="Dougan E. K."/>
            <person name="Rhodes N."/>
            <person name="Thang M."/>
            <person name="Chan C."/>
        </authorList>
    </citation>
    <scope>NUCLEOTIDE SEQUENCE</scope>
</reference>
<evidence type="ECO:0000259" key="1">
    <source>
        <dbReference type="Pfam" id="PF05050"/>
    </source>
</evidence>
<dbReference type="PANTHER" id="PTHR34203">
    <property type="entry name" value="METHYLTRANSFERASE, FKBM FAMILY PROTEIN"/>
    <property type="match status" value="1"/>
</dbReference>
<evidence type="ECO:0000313" key="3">
    <source>
        <dbReference type="Proteomes" id="UP000604046"/>
    </source>
</evidence>
<accession>A0A812J863</accession>
<dbReference type="InterPro" id="IPR029063">
    <property type="entry name" value="SAM-dependent_MTases_sf"/>
</dbReference>
<sequence>MTNSLPVCPALFCCSLAEHNQHLEAIAWLELFDQHRRFSLRKWSKAVPRGPCELDPDISAPPPVTSAKSPVAVCVEAAPRNYKLLREKQKKFKYDGDALRVVHAAASDSAKPGDTISFPDAPPGEERAGLSHNEHWKLVKVPLETVDTLVQRLRLPRVDAMLVDTEGADPAILAGSKQTLRMVRYLLFEVHRDIKGSHWSRQTLLSVVEMLDTLGFDCYWAGKSGSVASVTQCYEARFETIKWSNVACVKRGDVWWKVLEQRDPSHVVACTAQLYEHLCNFLYRHQFLYAWHLIRSEAAEAENAPGEGPFRELLRNVLTELANSKRNVWQSLQQQVSLVLMTLDFQYPALTEESFMHILHLTPPRARL</sequence>
<comment type="caution">
    <text evidence="2">The sequence shown here is derived from an EMBL/GenBank/DDBJ whole genome shotgun (WGS) entry which is preliminary data.</text>
</comment>
<dbReference type="Gene3D" id="3.40.50.150">
    <property type="entry name" value="Vaccinia Virus protein VP39"/>
    <property type="match status" value="1"/>
</dbReference>
<evidence type="ECO:0000313" key="2">
    <source>
        <dbReference type="EMBL" id="CAE7194015.1"/>
    </source>
</evidence>
<dbReference type="Pfam" id="PF05050">
    <property type="entry name" value="Methyltransf_21"/>
    <property type="match status" value="1"/>
</dbReference>
<dbReference type="NCBIfam" id="TIGR01444">
    <property type="entry name" value="fkbM_fam"/>
    <property type="match status" value="1"/>
</dbReference>
<gene>
    <name evidence="2" type="ORF">SNAT2548_LOCUS5274</name>
</gene>
<dbReference type="AlphaFoldDB" id="A0A812J863"/>
<proteinExistence type="predicted"/>
<organism evidence="2 3">
    <name type="scientific">Symbiodinium natans</name>
    <dbReference type="NCBI Taxonomy" id="878477"/>
    <lineage>
        <taxon>Eukaryota</taxon>
        <taxon>Sar</taxon>
        <taxon>Alveolata</taxon>
        <taxon>Dinophyceae</taxon>
        <taxon>Suessiales</taxon>
        <taxon>Symbiodiniaceae</taxon>
        <taxon>Symbiodinium</taxon>
    </lineage>
</organism>
<dbReference type="InterPro" id="IPR006342">
    <property type="entry name" value="FkbM_mtfrase"/>
</dbReference>
<dbReference type="OrthoDB" id="530233at2759"/>
<dbReference type="PANTHER" id="PTHR34203:SF15">
    <property type="entry name" value="SLL1173 PROTEIN"/>
    <property type="match status" value="1"/>
</dbReference>